<dbReference type="NCBIfam" id="TIGR01988">
    <property type="entry name" value="Ubi-OHases"/>
    <property type="match status" value="1"/>
</dbReference>
<proteinExistence type="inferred from homology"/>
<dbReference type="PRINTS" id="PR00420">
    <property type="entry name" value="RNGMNOXGNASE"/>
</dbReference>
<evidence type="ECO:0000259" key="8">
    <source>
        <dbReference type="Pfam" id="PF01494"/>
    </source>
</evidence>
<organism evidence="9 10">
    <name type="scientific">Ferrimonas marina</name>
    <dbReference type="NCBI Taxonomy" id="299255"/>
    <lineage>
        <taxon>Bacteria</taxon>
        <taxon>Pseudomonadati</taxon>
        <taxon>Pseudomonadota</taxon>
        <taxon>Gammaproteobacteria</taxon>
        <taxon>Alteromonadales</taxon>
        <taxon>Ferrimonadaceae</taxon>
        <taxon>Ferrimonas</taxon>
    </lineage>
</organism>
<name>A0A1M5ZF52_9GAMM</name>
<dbReference type="RefSeq" id="WP_067662400.1">
    <property type="nucleotide sequence ID" value="NZ_FQXG01000011.1"/>
</dbReference>
<dbReference type="SUPFAM" id="SSF51905">
    <property type="entry name" value="FAD/NAD(P)-binding domain"/>
    <property type="match status" value="1"/>
</dbReference>
<evidence type="ECO:0000256" key="5">
    <source>
        <dbReference type="ARBA" id="ARBA00022827"/>
    </source>
</evidence>
<comment type="pathway">
    <text evidence="2">Cofactor biosynthesis; ubiquinone biosynthesis.</text>
</comment>
<dbReference type="GO" id="GO:0006744">
    <property type="term" value="P:ubiquinone biosynthetic process"/>
    <property type="evidence" value="ECO:0007669"/>
    <property type="project" value="UniProtKB-UniPathway"/>
</dbReference>
<keyword evidence="6" id="KW-0560">Oxidoreductase</keyword>
<dbReference type="PANTHER" id="PTHR43876:SF8">
    <property type="entry name" value="2-OCTAPRENYL-6-METHOXYPHENOL HYDROXYLASE"/>
    <property type="match status" value="1"/>
</dbReference>
<protein>
    <submittedName>
        <fullName evidence="9">2-octaprenyl-6-methoxyphenol hydroxylase</fullName>
    </submittedName>
</protein>
<dbReference type="GO" id="GO:0071949">
    <property type="term" value="F:FAD binding"/>
    <property type="evidence" value="ECO:0007669"/>
    <property type="project" value="InterPro"/>
</dbReference>
<evidence type="ECO:0000256" key="3">
    <source>
        <dbReference type="ARBA" id="ARBA00005349"/>
    </source>
</evidence>
<dbReference type="AlphaFoldDB" id="A0A1M5ZF52"/>
<dbReference type="NCBIfam" id="NF004356">
    <property type="entry name" value="PRK05732.1"/>
    <property type="match status" value="1"/>
</dbReference>
<evidence type="ECO:0000256" key="7">
    <source>
        <dbReference type="ARBA" id="ARBA00023033"/>
    </source>
</evidence>
<dbReference type="Proteomes" id="UP000184268">
    <property type="component" value="Unassembled WGS sequence"/>
</dbReference>
<dbReference type="OrthoDB" id="9769565at2"/>
<dbReference type="NCBIfam" id="TIGR01984">
    <property type="entry name" value="UbiH"/>
    <property type="match status" value="1"/>
</dbReference>
<dbReference type="STRING" id="299255.SAMN02745129_0207"/>
<sequence length="401" mass="43721">MKQHYDIAIVGGAMAGATLALALSARGDREGRPWRIAVIEAHTPESQRHPGYDTRAIALAEGSVRRLKTLGCWPAIQAHAAPIERIEVSDQGHFGGLAMASQEYGVEALGQVVELERVGPALWQQLAKSGVDCFSPDQLAELTQQNDQVALTLTSGQQLTARLVVGADGTHSKVREKLGLGLRRTPYPQTALIANLSARDHGATAYERFTAEGPLALLPMCDDRYSLVWVQSPEQAQRRLQLSEAQFLAELQQAFGYRLGRFTQVGQRASYPLALCKAERVIHHRCVLVGNAAQTVHPIAGQGFNLGLRDVEVLAHLLSQADDPGAFSLLAQYEQQRRNDRGRTTGWTDLLVRLFSNSSRVMALGRNSGLLAMSLLPGLKRQLAGQAMGWRGGAPRHPQQK</sequence>
<keyword evidence="7" id="KW-0503">Monooxygenase</keyword>
<evidence type="ECO:0000256" key="4">
    <source>
        <dbReference type="ARBA" id="ARBA00022630"/>
    </source>
</evidence>
<dbReference type="InterPro" id="IPR010971">
    <property type="entry name" value="UbiH/COQ6"/>
</dbReference>
<dbReference type="GO" id="GO:0008681">
    <property type="term" value="F:2-octaprenyl-6-methoxyphenol hydroxylase activity"/>
    <property type="evidence" value="ECO:0007669"/>
    <property type="project" value="InterPro"/>
</dbReference>
<keyword evidence="4" id="KW-0285">Flavoprotein</keyword>
<keyword evidence="10" id="KW-1185">Reference proteome</keyword>
<feature type="domain" description="FAD-binding" evidence="8">
    <location>
        <begin position="5"/>
        <end position="339"/>
    </location>
</feature>
<accession>A0A1M5ZF52</accession>
<reference evidence="9 10" key="1">
    <citation type="submission" date="2016-11" db="EMBL/GenBank/DDBJ databases">
        <authorList>
            <person name="Jaros S."/>
            <person name="Januszkiewicz K."/>
            <person name="Wedrychowicz H."/>
        </authorList>
    </citation>
    <scope>NUCLEOTIDE SEQUENCE [LARGE SCALE GENOMIC DNA]</scope>
    <source>
        <strain evidence="9 10">DSM 16917</strain>
    </source>
</reference>
<dbReference type="Gene3D" id="3.50.50.60">
    <property type="entry name" value="FAD/NAD(P)-binding domain"/>
    <property type="match status" value="2"/>
</dbReference>
<comment type="cofactor">
    <cofactor evidence="1">
        <name>FAD</name>
        <dbReference type="ChEBI" id="CHEBI:57692"/>
    </cofactor>
</comment>
<evidence type="ECO:0000313" key="10">
    <source>
        <dbReference type="Proteomes" id="UP000184268"/>
    </source>
</evidence>
<dbReference type="PANTHER" id="PTHR43876">
    <property type="entry name" value="UBIQUINONE BIOSYNTHESIS MONOOXYGENASE COQ6, MITOCHONDRIAL"/>
    <property type="match status" value="1"/>
</dbReference>
<dbReference type="InterPro" id="IPR011295">
    <property type="entry name" value="UbiH"/>
</dbReference>
<evidence type="ECO:0000256" key="6">
    <source>
        <dbReference type="ARBA" id="ARBA00023002"/>
    </source>
</evidence>
<dbReference type="InterPro" id="IPR036188">
    <property type="entry name" value="FAD/NAD-bd_sf"/>
</dbReference>
<dbReference type="PROSITE" id="PS01304">
    <property type="entry name" value="UBIH"/>
    <property type="match status" value="1"/>
</dbReference>
<dbReference type="Pfam" id="PF01494">
    <property type="entry name" value="FAD_binding_3"/>
    <property type="match status" value="1"/>
</dbReference>
<keyword evidence="5" id="KW-0274">FAD</keyword>
<comment type="similarity">
    <text evidence="3">Belongs to the UbiH/COQ6 family.</text>
</comment>
<dbReference type="EMBL" id="FQXG01000011">
    <property type="protein sequence ID" value="SHI22866.1"/>
    <property type="molecule type" value="Genomic_DNA"/>
</dbReference>
<dbReference type="InterPro" id="IPR051205">
    <property type="entry name" value="UbiH/COQ6_monooxygenase"/>
</dbReference>
<dbReference type="UniPathway" id="UPA00232"/>
<dbReference type="InterPro" id="IPR002938">
    <property type="entry name" value="FAD-bd"/>
</dbReference>
<evidence type="ECO:0000256" key="2">
    <source>
        <dbReference type="ARBA" id="ARBA00004749"/>
    </source>
</evidence>
<evidence type="ECO:0000256" key="1">
    <source>
        <dbReference type="ARBA" id="ARBA00001974"/>
    </source>
</evidence>
<evidence type="ECO:0000313" key="9">
    <source>
        <dbReference type="EMBL" id="SHI22866.1"/>
    </source>
</evidence>
<dbReference type="InterPro" id="IPR018168">
    <property type="entry name" value="Ubi_Hdrlase_CS"/>
</dbReference>
<gene>
    <name evidence="9" type="ORF">SAMN02745129_0207</name>
</gene>